<feature type="region of interest" description="Disordered" evidence="1">
    <location>
        <begin position="1"/>
        <end position="20"/>
    </location>
</feature>
<dbReference type="AlphaFoldDB" id="A8QFU5"/>
<evidence type="ECO:0000256" key="1">
    <source>
        <dbReference type="SAM" id="MobiDB-lite"/>
    </source>
</evidence>
<proteinExistence type="predicted"/>
<reference evidence="2" key="1">
    <citation type="journal article" date="2007" name="Science">
        <title>Draft genome of the filarial nematode parasite Brugia malayi.</title>
        <authorList>
            <person name="Ghedin E."/>
            <person name="Wang S."/>
            <person name="Spiro D."/>
            <person name="Caler E."/>
            <person name="Zhao Q."/>
            <person name="Crabtree J."/>
            <person name="Allen J.E."/>
            <person name="Delcher A.L."/>
            <person name="Guiliano D.B."/>
            <person name="Miranda-Saavedra D."/>
            <person name="Angiuoli S.V."/>
            <person name="Creasy T."/>
            <person name="Amedeo P."/>
            <person name="Haas B."/>
            <person name="El-Sayed N.M."/>
            <person name="Wortman J.R."/>
            <person name="Feldblyum T."/>
            <person name="Tallon L."/>
            <person name="Schatz M."/>
            <person name="Shumway M."/>
            <person name="Koo H."/>
            <person name="Salzberg S.L."/>
            <person name="Schobel S."/>
            <person name="Pertea M."/>
            <person name="Pop M."/>
            <person name="White O."/>
            <person name="Barton G.J."/>
            <person name="Carlow C.K."/>
            <person name="Crawford M.J."/>
            <person name="Daub J."/>
            <person name="Dimmic M.W."/>
            <person name="Estes C.F."/>
            <person name="Foster J.M."/>
            <person name="Ganatra M."/>
            <person name="Gregory W.F."/>
            <person name="Johnson N.M."/>
            <person name="Jin J."/>
            <person name="Komuniecki R."/>
            <person name="Korf I."/>
            <person name="Kumar S."/>
            <person name="Laney S."/>
            <person name="Li B.W."/>
            <person name="Li W."/>
            <person name="Lindblom T.H."/>
            <person name="Lustigman S."/>
            <person name="Ma D."/>
            <person name="Maina C.V."/>
            <person name="Martin D.M."/>
            <person name="McCarter J.P."/>
            <person name="McReynolds L."/>
            <person name="Mitreva M."/>
            <person name="Nutman T.B."/>
            <person name="Parkinson J."/>
            <person name="Peregrin-Alvarez J.M."/>
            <person name="Poole C."/>
            <person name="Ren Q."/>
            <person name="Saunders L."/>
            <person name="Sluder A.E."/>
            <person name="Smith K."/>
            <person name="Stanke M."/>
            <person name="Unnasch T.R."/>
            <person name="Ware J."/>
            <person name="Wei A.D."/>
            <person name="Weil G."/>
            <person name="Williams D.J."/>
            <person name="Zhang Y."/>
            <person name="Williams S.A."/>
            <person name="Fraser-Liggett C."/>
            <person name="Slatko B."/>
            <person name="Blaxter M.L."/>
            <person name="Scott A.L."/>
        </authorList>
    </citation>
    <scope>NUCLEOTIDE SEQUENCE [LARGE SCALE GENOMIC DNA]</scope>
</reference>
<evidence type="ECO:0000313" key="2">
    <source>
        <dbReference type="EMBL" id="EDP28867.1"/>
    </source>
</evidence>
<organism evidence="2">
    <name type="scientific">Brugia malayi</name>
    <name type="common">Filarial nematode worm</name>
    <dbReference type="NCBI Taxonomy" id="6279"/>
    <lineage>
        <taxon>Eukaryota</taxon>
        <taxon>Metazoa</taxon>
        <taxon>Ecdysozoa</taxon>
        <taxon>Nematoda</taxon>
        <taxon>Chromadorea</taxon>
        <taxon>Rhabditida</taxon>
        <taxon>Spirurina</taxon>
        <taxon>Spiruromorpha</taxon>
        <taxon>Filarioidea</taxon>
        <taxon>Onchocercidae</taxon>
        <taxon>Brugia</taxon>
    </lineage>
</organism>
<protein>
    <submittedName>
        <fullName evidence="2">Uncharacterized protein</fullName>
    </submittedName>
</protein>
<name>A8QFU5_BRUMA</name>
<accession>A8QFU5</accession>
<gene>
    <name evidence="2" type="ORF">Bm1_54100</name>
</gene>
<sequence>MEEEDCDAVQSGPAPFQPPVVEGLPPQYRQLLVAPEIDPVAVCARRNLGTLKGWRIHAAKMHRQNGFCQKCGHFIDMPHVSSDEEITATMELHALEWCPKATKTVINERAVKRRRLELAGRSDEAQHYYIPSAQV</sequence>
<dbReference type="EMBL" id="DS239568">
    <property type="protein sequence ID" value="EDP28867.1"/>
    <property type="molecule type" value="Genomic_DNA"/>
</dbReference>